<accession>A0A3M7QWY0</accession>
<keyword evidence="5" id="KW-0597">Phosphoprotein</keyword>
<dbReference type="PANTHER" id="PTHR16523">
    <property type="entry name" value="PEST PROTEOLYTIC SIGNAL-CONTAINING NUCLEAR PROTEIN"/>
    <property type="match status" value="1"/>
</dbReference>
<evidence type="ECO:0000313" key="11">
    <source>
        <dbReference type="EMBL" id="RNA15604.1"/>
    </source>
</evidence>
<organism evidence="11 12">
    <name type="scientific">Brachionus plicatilis</name>
    <name type="common">Marine rotifer</name>
    <name type="synonym">Brachionus muelleri</name>
    <dbReference type="NCBI Taxonomy" id="10195"/>
    <lineage>
        <taxon>Eukaryota</taxon>
        <taxon>Metazoa</taxon>
        <taxon>Spiralia</taxon>
        <taxon>Gnathifera</taxon>
        <taxon>Rotifera</taxon>
        <taxon>Eurotatoria</taxon>
        <taxon>Monogononta</taxon>
        <taxon>Pseudotrocha</taxon>
        <taxon>Ploima</taxon>
        <taxon>Brachionidae</taxon>
        <taxon>Brachionus</taxon>
    </lineage>
</organism>
<dbReference type="AlphaFoldDB" id="A0A3M7QWY0"/>
<keyword evidence="7" id="KW-0007">Acetylation</keyword>
<evidence type="ECO:0000256" key="4">
    <source>
        <dbReference type="ARBA" id="ARBA00022059"/>
    </source>
</evidence>
<keyword evidence="6" id="KW-0832">Ubl conjugation</keyword>
<dbReference type="GO" id="GO:0005634">
    <property type="term" value="C:nucleus"/>
    <property type="evidence" value="ECO:0007669"/>
    <property type="project" value="UniProtKB-SubCell"/>
</dbReference>
<keyword evidence="9" id="KW-0131">Cell cycle</keyword>
<comment type="subunit">
    <text evidence="3">Interacts with UHRF2/NIRF.</text>
</comment>
<dbReference type="PANTHER" id="PTHR16523:SF6">
    <property type="entry name" value="PEST PROTEOLYTIC SIGNAL-CONTAINING NUCLEAR PROTEIN"/>
    <property type="match status" value="1"/>
</dbReference>
<proteinExistence type="predicted"/>
<name>A0A3M7QWY0_BRAPC</name>
<feature type="region of interest" description="Disordered" evidence="10">
    <location>
        <begin position="1"/>
        <end position="34"/>
    </location>
</feature>
<dbReference type="GO" id="GO:0016567">
    <property type="term" value="P:protein ubiquitination"/>
    <property type="evidence" value="ECO:0007669"/>
    <property type="project" value="InterPro"/>
</dbReference>
<evidence type="ECO:0000313" key="12">
    <source>
        <dbReference type="Proteomes" id="UP000276133"/>
    </source>
</evidence>
<evidence type="ECO:0000256" key="9">
    <source>
        <dbReference type="ARBA" id="ARBA00023306"/>
    </source>
</evidence>
<dbReference type="OrthoDB" id="10068198at2759"/>
<keyword evidence="8" id="KW-0539">Nucleus</keyword>
<evidence type="ECO:0000256" key="3">
    <source>
        <dbReference type="ARBA" id="ARBA00011097"/>
    </source>
</evidence>
<sequence>MNKCSLASENECGKRKNDSDVKTDSKNDKKPKIPIKLAIQMNSKNNGTNSTNPIRRDTISDFHSENKNFSTINVSSLVTQVFGNNEDEENEEMPFDAKMRMKNIGRETPTSTGPNSYGKIGSLGFVDARKIIEKKLFEKADEMLEEEEKSAQK</sequence>
<evidence type="ECO:0000256" key="1">
    <source>
        <dbReference type="ARBA" id="ARBA00002646"/>
    </source>
</evidence>
<comment type="subcellular location">
    <subcellularLocation>
        <location evidence="2">Nucleus</location>
    </subcellularLocation>
</comment>
<evidence type="ECO:0000256" key="2">
    <source>
        <dbReference type="ARBA" id="ARBA00004123"/>
    </source>
</evidence>
<keyword evidence="12" id="KW-1185">Reference proteome</keyword>
<dbReference type="GO" id="GO:0043161">
    <property type="term" value="P:proteasome-mediated ubiquitin-dependent protein catabolic process"/>
    <property type="evidence" value="ECO:0007669"/>
    <property type="project" value="TreeGrafter"/>
</dbReference>
<evidence type="ECO:0000256" key="7">
    <source>
        <dbReference type="ARBA" id="ARBA00022990"/>
    </source>
</evidence>
<evidence type="ECO:0000256" key="6">
    <source>
        <dbReference type="ARBA" id="ARBA00022843"/>
    </source>
</evidence>
<reference evidence="11 12" key="1">
    <citation type="journal article" date="2018" name="Sci. Rep.">
        <title>Genomic signatures of local adaptation to the degree of environmental predictability in rotifers.</title>
        <authorList>
            <person name="Franch-Gras L."/>
            <person name="Hahn C."/>
            <person name="Garcia-Roger E.M."/>
            <person name="Carmona M.J."/>
            <person name="Serra M."/>
            <person name="Gomez A."/>
        </authorList>
    </citation>
    <scope>NUCLEOTIDE SEQUENCE [LARGE SCALE GENOMIC DNA]</scope>
    <source>
        <strain evidence="11">HYR1</strain>
    </source>
</reference>
<protein>
    <recommendedName>
        <fullName evidence="4">PEST proteolytic signal-containing nuclear protein</fullName>
    </recommendedName>
</protein>
<evidence type="ECO:0000256" key="5">
    <source>
        <dbReference type="ARBA" id="ARBA00022553"/>
    </source>
</evidence>
<dbReference type="EMBL" id="REGN01004919">
    <property type="protein sequence ID" value="RNA15604.1"/>
    <property type="molecule type" value="Genomic_DNA"/>
</dbReference>
<dbReference type="Pfam" id="PF15473">
    <property type="entry name" value="PCNP"/>
    <property type="match status" value="1"/>
</dbReference>
<gene>
    <name evidence="11" type="ORF">BpHYR1_015877</name>
</gene>
<feature type="compositionally biased region" description="Basic and acidic residues" evidence="10">
    <location>
        <begin position="11"/>
        <end position="31"/>
    </location>
</feature>
<dbReference type="InterPro" id="IPR029169">
    <property type="entry name" value="PCNP"/>
</dbReference>
<dbReference type="Proteomes" id="UP000276133">
    <property type="component" value="Unassembled WGS sequence"/>
</dbReference>
<evidence type="ECO:0000256" key="10">
    <source>
        <dbReference type="SAM" id="MobiDB-lite"/>
    </source>
</evidence>
<evidence type="ECO:0000256" key="8">
    <source>
        <dbReference type="ARBA" id="ARBA00023242"/>
    </source>
</evidence>
<comment type="caution">
    <text evidence="11">The sequence shown here is derived from an EMBL/GenBank/DDBJ whole genome shotgun (WGS) entry which is preliminary data.</text>
</comment>
<dbReference type="STRING" id="10195.A0A3M7QWY0"/>
<comment type="function">
    <text evidence="1">May be involved in cell cycle regulation.</text>
</comment>